<evidence type="ECO:0000256" key="9">
    <source>
        <dbReference type="ARBA" id="ARBA00023004"/>
    </source>
</evidence>
<evidence type="ECO:0000256" key="8">
    <source>
        <dbReference type="ARBA" id="ARBA00022989"/>
    </source>
</evidence>
<evidence type="ECO:0000256" key="6">
    <source>
        <dbReference type="ARBA" id="ARBA00022723"/>
    </source>
</evidence>
<dbReference type="Gene3D" id="1.20.120.1770">
    <property type="match status" value="1"/>
</dbReference>
<evidence type="ECO:0000313" key="14">
    <source>
        <dbReference type="EMBL" id="KAF4240312.1"/>
    </source>
</evidence>
<dbReference type="EMBL" id="JAAAPX010000027">
    <property type="protein sequence ID" value="KAF4240312.1"/>
    <property type="molecule type" value="Genomic_DNA"/>
</dbReference>
<dbReference type="GO" id="GO:0140575">
    <property type="term" value="F:transmembrane monodehydroascorbate reductase activity"/>
    <property type="evidence" value="ECO:0007669"/>
    <property type="project" value="InterPro"/>
</dbReference>
<feature type="transmembrane region" description="Helical" evidence="12">
    <location>
        <begin position="184"/>
        <end position="208"/>
    </location>
</feature>
<keyword evidence="3" id="KW-0813">Transport</keyword>
<dbReference type="GO" id="GO:0016020">
    <property type="term" value="C:membrane"/>
    <property type="evidence" value="ECO:0007669"/>
    <property type="project" value="UniProtKB-SubCell"/>
</dbReference>
<evidence type="ECO:0000256" key="11">
    <source>
        <dbReference type="SAM" id="MobiDB-lite"/>
    </source>
</evidence>
<evidence type="ECO:0000313" key="15">
    <source>
        <dbReference type="Proteomes" id="UP000653565"/>
    </source>
</evidence>
<dbReference type="GO" id="GO:0046872">
    <property type="term" value="F:metal ion binding"/>
    <property type="evidence" value="ECO:0007669"/>
    <property type="project" value="UniProtKB-KW"/>
</dbReference>
<feature type="domain" description="Cytochrome b561" evidence="13">
    <location>
        <begin position="178"/>
        <end position="372"/>
    </location>
</feature>
<keyword evidence="4" id="KW-0349">Heme</keyword>
<evidence type="ECO:0000256" key="12">
    <source>
        <dbReference type="SAM" id="Phobius"/>
    </source>
</evidence>
<evidence type="ECO:0000256" key="3">
    <source>
        <dbReference type="ARBA" id="ARBA00022448"/>
    </source>
</evidence>
<keyword evidence="9" id="KW-0408">Iron</keyword>
<evidence type="ECO:0000256" key="2">
    <source>
        <dbReference type="ARBA" id="ARBA00004141"/>
    </source>
</evidence>
<gene>
    <name evidence="14" type="ORF">CNMCM6805_005104</name>
</gene>
<dbReference type="SMART" id="SM00665">
    <property type="entry name" value="B561"/>
    <property type="match status" value="1"/>
</dbReference>
<dbReference type="InterPro" id="IPR006593">
    <property type="entry name" value="Cyt_b561/ferric_Rdtase_TM"/>
</dbReference>
<accession>A0A8H4M778</accession>
<evidence type="ECO:0000256" key="5">
    <source>
        <dbReference type="ARBA" id="ARBA00022692"/>
    </source>
</evidence>
<dbReference type="InterPro" id="IPR045150">
    <property type="entry name" value="CYB561D1/2"/>
</dbReference>
<comment type="subcellular location">
    <subcellularLocation>
        <location evidence="2">Membrane</location>
        <topology evidence="2">Multi-pass membrane protein</topology>
    </subcellularLocation>
</comment>
<evidence type="ECO:0000256" key="7">
    <source>
        <dbReference type="ARBA" id="ARBA00022982"/>
    </source>
</evidence>
<feature type="transmembrane region" description="Helical" evidence="12">
    <location>
        <begin position="214"/>
        <end position="233"/>
    </location>
</feature>
<dbReference type="PROSITE" id="PS50939">
    <property type="entry name" value="CYTOCHROME_B561"/>
    <property type="match status" value="1"/>
</dbReference>
<sequence>MSTYQDPSNDRDALLAALQEQTDLLSAHPEEADIISKVRDDIEEQLAALGQEESQDLQAGLSPTLETFTSPQLQTDGFSCPPSPGGDADDSDSNTDMDDSDSDEDELNDHLRERFCSHECDHESCRLANEHCNIILMASATGVPQEHPQTIEAREDEPLLGGPGAVTQSDSDPIYRNLIKGTAAVAQCGILLLAALVWAGIFSHPLIFFSAHPLLNSSAILLQVQAALILQPTATPQQKLLGTRIHYSLQAISLAAFVTAFTIIEINKGDHPRLTSPHGVFGLITYICIIIQALLGVVQYFFPVTILGSVDAGKRLYKYHRHFGYSVLVLELATVAAATQTTYNVKVLHIPLWGVLVAAVLIIGGVGARIKKHKLGF</sequence>
<comment type="caution">
    <text evidence="14">The sequence shown here is derived from an EMBL/GenBank/DDBJ whole genome shotgun (WGS) entry which is preliminary data.</text>
</comment>
<feature type="compositionally biased region" description="Acidic residues" evidence="11">
    <location>
        <begin position="87"/>
        <end position="106"/>
    </location>
</feature>
<dbReference type="Proteomes" id="UP000653565">
    <property type="component" value="Unassembled WGS sequence"/>
</dbReference>
<reference evidence="14" key="2">
    <citation type="submission" date="2020-04" db="EMBL/GenBank/DDBJ databases">
        <authorList>
            <person name="Santos R.A.C."/>
            <person name="Steenwyk J.L."/>
            <person name="Rivero-Menendez O."/>
            <person name="Mead M.E."/>
            <person name="Silva L.P."/>
            <person name="Bastos R.W."/>
            <person name="Alastruey-Izquierdo A."/>
            <person name="Goldman G.H."/>
            <person name="Rokas A."/>
        </authorList>
    </citation>
    <scope>NUCLEOTIDE SEQUENCE</scope>
    <source>
        <strain evidence="14">CNM-CM6805</strain>
    </source>
</reference>
<comment type="cofactor">
    <cofactor evidence="1">
        <name>heme b</name>
        <dbReference type="ChEBI" id="CHEBI:60344"/>
    </cofactor>
</comment>
<evidence type="ECO:0000259" key="13">
    <source>
        <dbReference type="PROSITE" id="PS50939"/>
    </source>
</evidence>
<dbReference type="Pfam" id="PF03188">
    <property type="entry name" value="Cytochrom_B561"/>
    <property type="match status" value="1"/>
</dbReference>
<feature type="region of interest" description="Disordered" evidence="11">
    <location>
        <begin position="50"/>
        <end position="106"/>
    </location>
</feature>
<feature type="transmembrane region" description="Helical" evidence="12">
    <location>
        <begin position="349"/>
        <end position="368"/>
    </location>
</feature>
<evidence type="ECO:0000256" key="10">
    <source>
        <dbReference type="ARBA" id="ARBA00023136"/>
    </source>
</evidence>
<feature type="transmembrane region" description="Helical" evidence="12">
    <location>
        <begin position="323"/>
        <end position="343"/>
    </location>
</feature>
<feature type="compositionally biased region" description="Polar residues" evidence="11">
    <location>
        <begin position="64"/>
        <end position="77"/>
    </location>
</feature>
<organism evidence="14 15">
    <name type="scientific">Aspergillus fumigatiaffinis</name>
    <dbReference type="NCBI Taxonomy" id="340414"/>
    <lineage>
        <taxon>Eukaryota</taxon>
        <taxon>Fungi</taxon>
        <taxon>Dikarya</taxon>
        <taxon>Ascomycota</taxon>
        <taxon>Pezizomycotina</taxon>
        <taxon>Eurotiomycetes</taxon>
        <taxon>Eurotiomycetidae</taxon>
        <taxon>Eurotiales</taxon>
        <taxon>Aspergillaceae</taxon>
        <taxon>Aspergillus</taxon>
        <taxon>Aspergillus subgen. Fumigati</taxon>
    </lineage>
</organism>
<dbReference type="CDD" id="cd08761">
    <property type="entry name" value="Cyt_b561_CYB561D2_like"/>
    <property type="match status" value="1"/>
</dbReference>
<keyword evidence="5 12" id="KW-0812">Transmembrane</keyword>
<dbReference type="OrthoDB" id="432881at2759"/>
<keyword evidence="15" id="KW-1185">Reference proteome</keyword>
<keyword evidence="6" id="KW-0479">Metal-binding</keyword>
<keyword evidence="8 12" id="KW-1133">Transmembrane helix</keyword>
<dbReference type="AlphaFoldDB" id="A0A8H4M778"/>
<evidence type="ECO:0000256" key="4">
    <source>
        <dbReference type="ARBA" id="ARBA00022617"/>
    </source>
</evidence>
<protein>
    <recommendedName>
        <fullName evidence="13">Cytochrome b561 domain-containing protein</fullName>
    </recommendedName>
</protein>
<evidence type="ECO:0000256" key="1">
    <source>
        <dbReference type="ARBA" id="ARBA00001970"/>
    </source>
</evidence>
<dbReference type="PANTHER" id="PTHR15422">
    <property type="entry name" value="OS05G0565100 PROTEIN"/>
    <property type="match status" value="1"/>
</dbReference>
<feature type="transmembrane region" description="Helical" evidence="12">
    <location>
        <begin position="284"/>
        <end position="302"/>
    </location>
</feature>
<keyword evidence="10 12" id="KW-0472">Membrane</keyword>
<name>A0A8H4M778_9EURO</name>
<reference evidence="14" key="1">
    <citation type="journal article" date="2020" name="bioRxiv">
        <title>Genomic and phenotypic heterogeneity of clinical isolates of the human pathogens Aspergillus fumigatus, Aspergillus lentulus and Aspergillus fumigatiaffinis.</title>
        <authorList>
            <person name="dos Santos R.A.C."/>
            <person name="Steenwyk J.L."/>
            <person name="Rivero-Menendez O."/>
            <person name="Mead M.E."/>
            <person name="Silva L.P."/>
            <person name="Bastos R.W."/>
            <person name="Alastruey-Izquierdo A."/>
            <person name="Goldman G.H."/>
            <person name="Rokas A."/>
        </authorList>
    </citation>
    <scope>NUCLEOTIDE SEQUENCE</scope>
    <source>
        <strain evidence="14">CNM-CM6805</strain>
    </source>
</reference>
<proteinExistence type="predicted"/>
<feature type="transmembrane region" description="Helical" evidence="12">
    <location>
        <begin position="245"/>
        <end position="264"/>
    </location>
</feature>
<dbReference type="PANTHER" id="PTHR15422:SF45">
    <property type="entry name" value="CYTOCHROME B561 DOMAIN-CONTAINING PROTEIN"/>
    <property type="match status" value="1"/>
</dbReference>
<keyword evidence="7" id="KW-0249">Electron transport</keyword>